<reference evidence="3 4" key="1">
    <citation type="submission" date="2021-03" db="EMBL/GenBank/DDBJ databases">
        <title>Oceanisphaera sp. nov., isolated from the intestine.</title>
        <authorList>
            <person name="Zhao L.-H."/>
            <person name="Shi L.-F."/>
        </authorList>
    </citation>
    <scope>NUCLEOTIDE SEQUENCE [LARGE SCALE GENOMIC DNA]</scope>
    <source>
        <strain evidence="3 4">DM8</strain>
    </source>
</reference>
<keyword evidence="4" id="KW-1185">Reference proteome</keyword>
<proteinExistence type="predicted"/>
<dbReference type="EMBL" id="JAGDFX010000004">
    <property type="protein sequence ID" value="MBO1518833.1"/>
    <property type="molecule type" value="Genomic_DNA"/>
</dbReference>
<dbReference type="Gene3D" id="1.10.3210.10">
    <property type="entry name" value="Hypothetical protein af1432"/>
    <property type="match status" value="2"/>
</dbReference>
<dbReference type="InterPro" id="IPR003607">
    <property type="entry name" value="HD/PDEase_dom"/>
</dbReference>
<dbReference type="PROSITE" id="PS51832">
    <property type="entry name" value="HD_GYP"/>
    <property type="match status" value="1"/>
</dbReference>
<dbReference type="Pfam" id="PF13487">
    <property type="entry name" value="HD_5"/>
    <property type="match status" value="1"/>
</dbReference>
<name>A0ABS3NE14_9GAMM</name>
<dbReference type="SUPFAM" id="SSF109604">
    <property type="entry name" value="HD-domain/PDEase-like"/>
    <property type="match status" value="2"/>
</dbReference>
<protein>
    <recommendedName>
        <fullName evidence="2">HD-GYP domain-containing protein</fullName>
    </recommendedName>
</protein>
<evidence type="ECO:0000313" key="3">
    <source>
        <dbReference type="EMBL" id="MBO1518833.1"/>
    </source>
</evidence>
<dbReference type="RefSeq" id="WP_208004582.1">
    <property type="nucleotide sequence ID" value="NZ_JAGDFX010000004.1"/>
</dbReference>
<keyword evidence="1" id="KW-0812">Transmembrane</keyword>
<dbReference type="Gene3D" id="3.30.450.20">
    <property type="entry name" value="PAS domain"/>
    <property type="match status" value="1"/>
</dbReference>
<feature type="transmembrane region" description="Helical" evidence="1">
    <location>
        <begin position="340"/>
        <end position="358"/>
    </location>
</feature>
<dbReference type="PANTHER" id="PTHR43155:SF2">
    <property type="entry name" value="CYCLIC DI-GMP PHOSPHODIESTERASE PA4108"/>
    <property type="match status" value="1"/>
</dbReference>
<dbReference type="CDD" id="cd00077">
    <property type="entry name" value="HDc"/>
    <property type="match status" value="2"/>
</dbReference>
<gene>
    <name evidence="3" type="ORF">J3U76_04115</name>
</gene>
<sequence>MHWMYARFSLRFYISCLFSILIIVLGSVLIYTQQRHNSQFLLANSQQRLDTLENTLSQRLEHSLQNINTSLTLMQSNGVTLANTEQDLTHWLPLIHPLLSATPNVTTLLVGEPDGRSLIFHLTQRQSKRDELLAPQATELVIDIMSPDHDTKRFYFNKQYQLLGETIITLADNESSFDVRKRPWFAPTLNHKGIYITSPYLFHGKQNIGLTLSVGDSRQQRVWAADLLLTDISALLKEELPNADTFLLQAPHFNLLASSRRQPEGSSLPEVNEIFGLAPLLEKPSLQHWRKNINGETWLGHQQALTLDIGLDHSLDLRLATLVPYSVLMADALKFGREQIWLTLLIILLCLPVVMLVSRTMTRPLAQMAQDMKAINHFDFSCFKPRRYFYKELDDQACTMALVNNTLADFAKELSLLSQSDDFNGFLQRVGISITQLGGGQRCLLYHVEQEGDNCTLVLLDKKRQHRIVLPEGLSDEALSNFMLATFSEQALRFETPWLLHDRFGKLNGVILLGMSHSAPALPMGKRRFIGHYCDLANIALEGMRLFEQQRLMTQSMVRVLAAGIDAKSPHTSKHCQRVPELTLMLAKAVHNSDSGIYADFKMTDQEWEELYLAAWLHDCGKLVTPEYVLNKATKLETLYNRLHEIRMRFEVLKRDADVRYWQGIANGEPEAVLAAQRQQAQQQLDHDFEFIAQLNKGEVAINPAQQARLNQVANQTWLRTLNNRIGLSWEEEQRLCPDTQLPAWEPLLADLPGHHIPYLPEERITPDNRWGITLTQPPLKQHLGERYNLLVKHGTLTDEERYTINAHAVHTLTMLSELHYPDHLSQVTLLAASHHENMDGSGYPRNIKAAELPLQTRMLTLADVFEALTAVDRPYKQANGLQKTLLIMAGMAARQHLDAALFRFFVEQEVYLEYGRLYLDAEQLDAVDKPQVLAVSEGNAEGQC</sequence>
<comment type="caution">
    <text evidence="3">The sequence shown here is derived from an EMBL/GenBank/DDBJ whole genome shotgun (WGS) entry which is preliminary data.</text>
</comment>
<keyword evidence="1" id="KW-1133">Transmembrane helix</keyword>
<dbReference type="InterPro" id="IPR037522">
    <property type="entry name" value="HD_GYP_dom"/>
</dbReference>
<organism evidence="3 4">
    <name type="scientific">Oceanisphaera pacifica</name>
    <dbReference type="NCBI Taxonomy" id="2818389"/>
    <lineage>
        <taxon>Bacteria</taxon>
        <taxon>Pseudomonadati</taxon>
        <taxon>Pseudomonadota</taxon>
        <taxon>Gammaproteobacteria</taxon>
        <taxon>Aeromonadales</taxon>
        <taxon>Aeromonadaceae</taxon>
        <taxon>Oceanisphaera</taxon>
    </lineage>
</organism>
<feature type="transmembrane region" description="Helical" evidence="1">
    <location>
        <begin position="12"/>
        <end position="31"/>
    </location>
</feature>
<keyword evidence="1" id="KW-0472">Membrane</keyword>
<dbReference type="Proteomes" id="UP000664882">
    <property type="component" value="Unassembled WGS sequence"/>
</dbReference>
<dbReference type="PANTHER" id="PTHR43155">
    <property type="entry name" value="CYCLIC DI-GMP PHOSPHODIESTERASE PA4108-RELATED"/>
    <property type="match status" value="1"/>
</dbReference>
<dbReference type="SMART" id="SM00471">
    <property type="entry name" value="HDc"/>
    <property type="match status" value="1"/>
</dbReference>
<evidence type="ECO:0000256" key="1">
    <source>
        <dbReference type="SAM" id="Phobius"/>
    </source>
</evidence>
<accession>A0ABS3NE14</accession>
<feature type="domain" description="HD-GYP" evidence="2">
    <location>
        <begin position="713"/>
        <end position="921"/>
    </location>
</feature>
<evidence type="ECO:0000313" key="4">
    <source>
        <dbReference type="Proteomes" id="UP000664882"/>
    </source>
</evidence>
<evidence type="ECO:0000259" key="2">
    <source>
        <dbReference type="PROSITE" id="PS51832"/>
    </source>
</evidence>